<sequence>MTPKDTPWRTVLVTRAEPGATHTMTRLTKMGLLAEKLPAIKLIPSSVVFSEQNFEGALIFTSQNGVQFAPRAPFRKAKSVFCVGDATAQAAHQAGFKNILSARGDAEALIQFVKDHWKIEDGPLLHMGNADPRGNIVATLTELGYEARFMPIYKASMPINFEEKLRDRLLMDLKLDVILVHSPMAAAFIDHALQDWNKLSTVTLPQCVAISPEAGKPLQDIFNGQVRFAAKPNENSLLEQLISP</sequence>
<dbReference type="EMBL" id="JBHTBR010000005">
    <property type="protein sequence ID" value="MFC7292227.1"/>
    <property type="molecule type" value="Genomic_DNA"/>
</dbReference>
<dbReference type="Proteomes" id="UP001596492">
    <property type="component" value="Unassembled WGS sequence"/>
</dbReference>
<name>A0ABW2IMW1_9PROT</name>
<gene>
    <name evidence="2" type="ORF">ACFQS8_11410</name>
</gene>
<dbReference type="CDD" id="cd06578">
    <property type="entry name" value="HemD"/>
    <property type="match status" value="1"/>
</dbReference>
<dbReference type="GO" id="GO:0004852">
    <property type="term" value="F:uroporphyrinogen-III synthase activity"/>
    <property type="evidence" value="ECO:0007669"/>
    <property type="project" value="UniProtKB-EC"/>
</dbReference>
<reference evidence="3" key="1">
    <citation type="journal article" date="2019" name="Int. J. Syst. Evol. Microbiol.">
        <title>The Global Catalogue of Microorganisms (GCM) 10K type strain sequencing project: providing services to taxonomists for standard genome sequencing and annotation.</title>
        <authorList>
            <consortium name="The Broad Institute Genomics Platform"/>
            <consortium name="The Broad Institute Genome Sequencing Center for Infectious Disease"/>
            <person name="Wu L."/>
            <person name="Ma J."/>
        </authorList>
    </citation>
    <scope>NUCLEOTIDE SEQUENCE [LARGE SCALE GENOMIC DNA]</scope>
    <source>
        <strain evidence="3">CCUG 51308</strain>
    </source>
</reference>
<dbReference type="EC" id="4.2.1.75" evidence="2"/>
<dbReference type="InterPro" id="IPR036108">
    <property type="entry name" value="4pyrrol_syn_uPrphyn_synt_sf"/>
</dbReference>
<accession>A0ABW2IMW1</accession>
<dbReference type="Gene3D" id="3.40.50.10090">
    <property type="match status" value="2"/>
</dbReference>
<dbReference type="InterPro" id="IPR003754">
    <property type="entry name" value="4pyrrol_synth_uPrphyn_synth"/>
</dbReference>
<evidence type="ECO:0000313" key="2">
    <source>
        <dbReference type="EMBL" id="MFC7292227.1"/>
    </source>
</evidence>
<evidence type="ECO:0000259" key="1">
    <source>
        <dbReference type="Pfam" id="PF02602"/>
    </source>
</evidence>
<protein>
    <submittedName>
        <fullName evidence="2">Uroporphyrinogen-III synthase</fullName>
        <ecNumber evidence="2">4.2.1.75</ecNumber>
    </submittedName>
</protein>
<dbReference type="RefSeq" id="WP_382167487.1">
    <property type="nucleotide sequence ID" value="NZ_JBHTBR010000005.1"/>
</dbReference>
<comment type="caution">
    <text evidence="2">The sequence shown here is derived from an EMBL/GenBank/DDBJ whole genome shotgun (WGS) entry which is preliminary data.</text>
</comment>
<organism evidence="2 3">
    <name type="scientific">Hirschia litorea</name>
    <dbReference type="NCBI Taxonomy" id="1199156"/>
    <lineage>
        <taxon>Bacteria</taxon>
        <taxon>Pseudomonadati</taxon>
        <taxon>Pseudomonadota</taxon>
        <taxon>Alphaproteobacteria</taxon>
        <taxon>Hyphomonadales</taxon>
        <taxon>Hyphomonadaceae</taxon>
        <taxon>Hirschia</taxon>
    </lineage>
</organism>
<feature type="domain" description="Tetrapyrrole biosynthesis uroporphyrinogen III synthase" evidence="1">
    <location>
        <begin position="26"/>
        <end position="238"/>
    </location>
</feature>
<dbReference type="Pfam" id="PF02602">
    <property type="entry name" value="HEM4"/>
    <property type="match status" value="1"/>
</dbReference>
<keyword evidence="3" id="KW-1185">Reference proteome</keyword>
<keyword evidence="2" id="KW-0456">Lyase</keyword>
<proteinExistence type="predicted"/>
<evidence type="ECO:0000313" key="3">
    <source>
        <dbReference type="Proteomes" id="UP001596492"/>
    </source>
</evidence>
<dbReference type="SUPFAM" id="SSF69618">
    <property type="entry name" value="HemD-like"/>
    <property type="match status" value="1"/>
</dbReference>